<comment type="caution">
    <text evidence="2">The sequence shown here is derived from an EMBL/GenBank/DDBJ whole genome shotgun (WGS) entry which is preliminary data.</text>
</comment>
<dbReference type="AlphaFoldDB" id="A0AAV3AYY9"/>
<keyword evidence="3" id="KW-1185">Reference proteome</keyword>
<protein>
    <submittedName>
        <fullName evidence="2">Uncharacterized protein</fullName>
    </submittedName>
</protein>
<gene>
    <name evidence="2" type="ORF">GDO54_000825</name>
</gene>
<accession>A0AAV3AYY9</accession>
<evidence type="ECO:0000256" key="1">
    <source>
        <dbReference type="SAM" id="Phobius"/>
    </source>
</evidence>
<reference evidence="2" key="1">
    <citation type="thesis" date="2020" institute="ProQuest LLC" country="789 East Eisenhower Parkway, Ann Arbor, MI, USA">
        <title>Comparative Genomics and Chromosome Evolution.</title>
        <authorList>
            <person name="Mudd A.B."/>
        </authorList>
    </citation>
    <scope>NUCLEOTIDE SEQUENCE</scope>
    <source>
        <strain evidence="2">1538</strain>
        <tissue evidence="2">Blood</tissue>
    </source>
</reference>
<evidence type="ECO:0000313" key="3">
    <source>
        <dbReference type="Proteomes" id="UP001181693"/>
    </source>
</evidence>
<organism evidence="2 3">
    <name type="scientific">Pyxicephalus adspersus</name>
    <name type="common">African bullfrog</name>
    <dbReference type="NCBI Taxonomy" id="30357"/>
    <lineage>
        <taxon>Eukaryota</taxon>
        <taxon>Metazoa</taxon>
        <taxon>Chordata</taxon>
        <taxon>Craniata</taxon>
        <taxon>Vertebrata</taxon>
        <taxon>Euteleostomi</taxon>
        <taxon>Amphibia</taxon>
        <taxon>Batrachia</taxon>
        <taxon>Anura</taxon>
        <taxon>Neobatrachia</taxon>
        <taxon>Ranoidea</taxon>
        <taxon>Pyxicephalidae</taxon>
        <taxon>Pyxicephalinae</taxon>
        <taxon>Pyxicephalus</taxon>
    </lineage>
</organism>
<dbReference type="Proteomes" id="UP001181693">
    <property type="component" value="Unassembled WGS sequence"/>
</dbReference>
<name>A0AAV3AYY9_PYXAD</name>
<keyword evidence="1" id="KW-0472">Membrane</keyword>
<evidence type="ECO:0000313" key="2">
    <source>
        <dbReference type="EMBL" id="DBA33094.1"/>
    </source>
</evidence>
<keyword evidence="1" id="KW-0812">Transmembrane</keyword>
<proteinExistence type="predicted"/>
<feature type="transmembrane region" description="Helical" evidence="1">
    <location>
        <begin position="59"/>
        <end position="76"/>
    </location>
</feature>
<keyword evidence="1" id="KW-1133">Transmembrane helix</keyword>
<sequence>MYRDIHLFARRGCLGQVERYSLKKNGAIYNSVHKIQCSFFPSQRNCLLRTKYLRIHNIFFCRITVLLVQLCLHLIIKTLKS</sequence>
<dbReference type="EMBL" id="DYDO01000001">
    <property type="protein sequence ID" value="DBA33094.1"/>
    <property type="molecule type" value="Genomic_DNA"/>
</dbReference>